<dbReference type="EMBL" id="HBNS01053606">
    <property type="protein sequence ID" value="CAE4655154.1"/>
    <property type="molecule type" value="Transcribed_RNA"/>
</dbReference>
<evidence type="ECO:0000256" key="1">
    <source>
        <dbReference type="SAM" id="MobiDB-lite"/>
    </source>
</evidence>
<dbReference type="Pfam" id="PF01593">
    <property type="entry name" value="Amino_oxidase"/>
    <property type="match status" value="1"/>
</dbReference>
<dbReference type="AlphaFoldDB" id="A0A7S4ST19"/>
<protein>
    <recommendedName>
        <fullName evidence="2">Amine oxidase domain-containing protein</fullName>
    </recommendedName>
</protein>
<dbReference type="GO" id="GO:0016491">
    <property type="term" value="F:oxidoreductase activity"/>
    <property type="evidence" value="ECO:0007669"/>
    <property type="project" value="InterPro"/>
</dbReference>
<gene>
    <name evidence="3" type="ORF">DBRI00130_LOCUS39024</name>
</gene>
<reference evidence="3" key="1">
    <citation type="submission" date="2021-01" db="EMBL/GenBank/DDBJ databases">
        <authorList>
            <person name="Corre E."/>
            <person name="Pelletier E."/>
            <person name="Niang G."/>
            <person name="Scheremetjew M."/>
            <person name="Finn R."/>
            <person name="Kale V."/>
            <person name="Holt S."/>
            <person name="Cochrane G."/>
            <person name="Meng A."/>
            <person name="Brown T."/>
            <person name="Cohen L."/>
        </authorList>
    </citation>
    <scope>NUCLEOTIDE SEQUENCE</scope>
    <source>
        <strain evidence="3">GSO104</strain>
    </source>
</reference>
<dbReference type="InterPro" id="IPR036188">
    <property type="entry name" value="FAD/NAD-bd_sf"/>
</dbReference>
<dbReference type="InterPro" id="IPR002937">
    <property type="entry name" value="Amino_oxidase"/>
</dbReference>
<evidence type="ECO:0000313" key="3">
    <source>
        <dbReference type="EMBL" id="CAE4655154.1"/>
    </source>
</evidence>
<evidence type="ECO:0000259" key="2">
    <source>
        <dbReference type="Pfam" id="PF01593"/>
    </source>
</evidence>
<feature type="region of interest" description="Disordered" evidence="1">
    <location>
        <begin position="200"/>
        <end position="222"/>
    </location>
</feature>
<feature type="compositionally biased region" description="Basic and acidic residues" evidence="1">
    <location>
        <begin position="201"/>
        <end position="212"/>
    </location>
</feature>
<name>A0A7S4ST19_9STRA</name>
<sequence>MNQWEENGAQKWDEYMRCTAAFLDCGLPNFIEERLDLVSFPAFVVEALRDGAKSWPLKPHSEVLDAVFTNDKMRALASFQDLYVGLEPYKNEKQLFGGVIKKTAPAVFGLLAALELHPTNNKAGVFAPIGGFRSVGNAFQSLAKDCGVQFQYNKTVTKITKNGVYTIDSSISSTGEKDVEFLPADVIVVNADFPFATRTLLDPKEGDEKNKDNGSSSGSAATTSTTIPIDRYDWDDKFDYSSGVVAFHWSLNKELTGLNTHNVFLCANSREEAEQSWSVLRNDNDGDNNKYGKKKPFNFYVHRASETDPTAAPEGCDAIMILVPCKTLLRNKDLAKLPRKEAIEKYKDQFDDDFISNMRNEVLERLAVVVDKNDDNDDVMKNLRQHILHEVIDTPASYADFYNVGAGVPFGLSHGFGQLSLTRPSAQSKDIENVLFVGASSRPGNGVPLVLLGAKSVAEKALQKLFNDKEEE</sequence>
<proteinExistence type="predicted"/>
<accession>A0A7S4ST19</accession>
<dbReference type="SUPFAM" id="SSF51905">
    <property type="entry name" value="FAD/NAD(P)-binding domain"/>
    <property type="match status" value="1"/>
</dbReference>
<feature type="domain" description="Amine oxidase" evidence="2">
    <location>
        <begin position="119"/>
        <end position="275"/>
    </location>
</feature>
<dbReference type="Gene3D" id="3.50.50.60">
    <property type="entry name" value="FAD/NAD(P)-binding domain"/>
    <property type="match status" value="1"/>
</dbReference>
<organism evidence="3">
    <name type="scientific">Ditylum brightwellii</name>
    <dbReference type="NCBI Taxonomy" id="49249"/>
    <lineage>
        <taxon>Eukaryota</taxon>
        <taxon>Sar</taxon>
        <taxon>Stramenopiles</taxon>
        <taxon>Ochrophyta</taxon>
        <taxon>Bacillariophyta</taxon>
        <taxon>Mediophyceae</taxon>
        <taxon>Lithodesmiophycidae</taxon>
        <taxon>Lithodesmiales</taxon>
        <taxon>Lithodesmiaceae</taxon>
        <taxon>Ditylum</taxon>
    </lineage>
</organism>
<dbReference type="PANTHER" id="PTHR43734:SF1">
    <property type="entry name" value="PHYTOENE DESATURASE"/>
    <property type="match status" value="1"/>
</dbReference>
<dbReference type="PANTHER" id="PTHR43734">
    <property type="entry name" value="PHYTOENE DESATURASE"/>
    <property type="match status" value="1"/>
</dbReference>